<evidence type="ECO:0000313" key="3">
    <source>
        <dbReference type="EMBL" id="MCE5170634.1"/>
    </source>
</evidence>
<evidence type="ECO:0000259" key="2">
    <source>
        <dbReference type="Pfam" id="PF08279"/>
    </source>
</evidence>
<dbReference type="RefSeq" id="WP_019422283.1">
    <property type="nucleotide sequence ID" value="NZ_JAJNBZ010000011.1"/>
</dbReference>
<dbReference type="PANTHER" id="PTHR38600">
    <property type="entry name" value="TRANSCRIPTIONAL REGULATORY PROTEIN"/>
    <property type="match status" value="1"/>
</dbReference>
<keyword evidence="4" id="KW-1185">Reference proteome</keyword>
<dbReference type="Gene3D" id="1.10.10.10">
    <property type="entry name" value="Winged helix-like DNA-binding domain superfamily/Winged helix DNA-binding domain"/>
    <property type="match status" value="1"/>
</dbReference>
<dbReference type="PANTHER" id="PTHR38600:SF2">
    <property type="entry name" value="SLL0088 PROTEIN"/>
    <property type="match status" value="1"/>
</dbReference>
<proteinExistence type="predicted"/>
<name>A0ABS8YM42_9BACL</name>
<dbReference type="EMBL" id="JAJNBZ010000011">
    <property type="protein sequence ID" value="MCE5170634.1"/>
    <property type="molecule type" value="Genomic_DNA"/>
</dbReference>
<organism evidence="3 4">
    <name type="scientific">Paenibacillus profundus</name>
    <dbReference type="NCBI Taxonomy" id="1173085"/>
    <lineage>
        <taxon>Bacteria</taxon>
        <taxon>Bacillati</taxon>
        <taxon>Bacillota</taxon>
        <taxon>Bacilli</taxon>
        <taxon>Bacillales</taxon>
        <taxon>Paenibacillaceae</taxon>
        <taxon>Paenibacillus</taxon>
    </lineage>
</organism>
<dbReference type="Proteomes" id="UP001199916">
    <property type="component" value="Unassembled WGS sequence"/>
</dbReference>
<accession>A0ABS8YM42</accession>
<dbReference type="InterPro" id="IPR036390">
    <property type="entry name" value="WH_DNA-bd_sf"/>
</dbReference>
<sequence length="230" mass="26381">MMIAHEARLLKQSTRRDILMILKQQGPISVQQMAEQLHITGMAVRRHLYDLQKGGYVHIQLVRQSVGRPNYEYSLSDKANSLFVNKYDALAMDMIEEMQAMAGNAFVEQLFERRKLKLEEKYERMLKGLKLEQRVQALADIQDKEGYMVKWGRNVNGSFWLEEANCPISHVAAKYSPPCQCELALFADLLEADVERTECMAQGSRKCMYRITEKHACTSLAKQADGEEDG</sequence>
<dbReference type="SUPFAM" id="SSF46785">
    <property type="entry name" value="Winged helix' DNA-binding domain"/>
    <property type="match status" value="1"/>
</dbReference>
<dbReference type="Pfam" id="PF08279">
    <property type="entry name" value="HTH_11"/>
    <property type="match status" value="1"/>
</dbReference>
<gene>
    <name evidence="3" type="ORF">LQV63_15060</name>
</gene>
<dbReference type="InterPro" id="IPR013196">
    <property type="entry name" value="HTH_11"/>
</dbReference>
<keyword evidence="1" id="KW-0238">DNA-binding</keyword>
<protein>
    <submittedName>
        <fullName evidence="3">Transcriptional regulator</fullName>
    </submittedName>
</protein>
<dbReference type="InterPro" id="IPR036388">
    <property type="entry name" value="WH-like_DNA-bd_sf"/>
</dbReference>
<reference evidence="3 4" key="1">
    <citation type="submission" date="2021-11" db="EMBL/GenBank/DDBJ databases">
        <title>Draft genome sequence of Paenibacillus profundus YoMME, a new Gram-positive bacteria with exoelectrogenic properties.</title>
        <authorList>
            <person name="Hubenova Y."/>
            <person name="Hubenova E."/>
            <person name="Manasiev Y."/>
            <person name="Peykov S."/>
            <person name="Mitov M."/>
        </authorList>
    </citation>
    <scope>NUCLEOTIDE SEQUENCE [LARGE SCALE GENOMIC DNA]</scope>
    <source>
        <strain evidence="3 4">YoMME</strain>
    </source>
</reference>
<dbReference type="InterPro" id="IPR011991">
    <property type="entry name" value="ArsR-like_HTH"/>
</dbReference>
<evidence type="ECO:0000313" key="4">
    <source>
        <dbReference type="Proteomes" id="UP001199916"/>
    </source>
</evidence>
<feature type="domain" description="Helix-turn-helix type 11" evidence="2">
    <location>
        <begin position="15"/>
        <end position="63"/>
    </location>
</feature>
<comment type="caution">
    <text evidence="3">The sequence shown here is derived from an EMBL/GenBank/DDBJ whole genome shotgun (WGS) entry which is preliminary data.</text>
</comment>
<evidence type="ECO:0000256" key="1">
    <source>
        <dbReference type="ARBA" id="ARBA00023125"/>
    </source>
</evidence>
<dbReference type="CDD" id="cd00090">
    <property type="entry name" value="HTH_ARSR"/>
    <property type="match status" value="1"/>
</dbReference>